<organism evidence="9 10">
    <name type="scientific">Flavimaribacter sediminis</name>
    <dbReference type="NCBI Taxonomy" id="2865987"/>
    <lineage>
        <taxon>Bacteria</taxon>
        <taxon>Pseudomonadati</taxon>
        <taxon>Pseudomonadota</taxon>
        <taxon>Alphaproteobacteria</taxon>
        <taxon>Hyphomicrobiales</taxon>
        <taxon>Rhizobiaceae</taxon>
        <taxon>Flavimaribacter</taxon>
    </lineage>
</organism>
<proteinExistence type="predicted"/>
<feature type="chain" id="PRO_5041942129" evidence="8">
    <location>
        <begin position="23"/>
        <end position="151"/>
    </location>
</feature>
<dbReference type="EMBL" id="JAICBX010000002">
    <property type="protein sequence ID" value="MBW8637818.1"/>
    <property type="molecule type" value="Genomic_DNA"/>
</dbReference>
<sequence length="151" mass="16191">MNFTKTVAAAAIILATAAGAFAHSGAKGVVKERMELMKDIARQMKIVGGMVKGEAQFDAGAMSRAALAIASHADEIPQYFPEGSLEAPSEALPVIWKDWDTFLELTDDFQEKAIALSKSAASATDVAAIRPQFLELGKTCSTCHREFRKAD</sequence>
<keyword evidence="8" id="KW-0732">Signal</keyword>
<protein>
    <submittedName>
        <fullName evidence="9">Cytochrome c</fullName>
    </submittedName>
</protein>
<dbReference type="PIRSF" id="PIRSF000027">
    <property type="entry name" value="Cytc_c_prime"/>
    <property type="match status" value="1"/>
</dbReference>
<evidence type="ECO:0000256" key="4">
    <source>
        <dbReference type="ARBA" id="ARBA00022982"/>
    </source>
</evidence>
<evidence type="ECO:0000256" key="6">
    <source>
        <dbReference type="PIRSR" id="PIRSR000027-1"/>
    </source>
</evidence>
<dbReference type="GO" id="GO:0022900">
    <property type="term" value="P:electron transport chain"/>
    <property type="evidence" value="ECO:0007669"/>
    <property type="project" value="InterPro"/>
</dbReference>
<keyword evidence="10" id="KW-1185">Reference proteome</keyword>
<feature type="binding site" description="covalent" evidence="7">
    <location>
        <position position="143"/>
    </location>
    <ligand>
        <name>heme c</name>
        <dbReference type="ChEBI" id="CHEBI:61717"/>
    </ligand>
</feature>
<evidence type="ECO:0000256" key="7">
    <source>
        <dbReference type="PIRSR" id="PIRSR000027-2"/>
    </source>
</evidence>
<dbReference type="GO" id="GO:0020037">
    <property type="term" value="F:heme binding"/>
    <property type="evidence" value="ECO:0007669"/>
    <property type="project" value="InterPro"/>
</dbReference>
<keyword evidence="3 6" id="KW-0479">Metal-binding</keyword>
<keyword evidence="2 7" id="KW-0349">Heme</keyword>
<keyword evidence="4" id="KW-0249">Electron transport</keyword>
<feature type="signal peptide" evidence="8">
    <location>
        <begin position="1"/>
        <end position="22"/>
    </location>
</feature>
<comment type="PTM">
    <text evidence="7">Binds 1 heme group per subunit.</text>
</comment>
<dbReference type="Gene3D" id="1.20.120.10">
    <property type="entry name" value="Cytochrome c/b562"/>
    <property type="match status" value="1"/>
</dbReference>
<dbReference type="SUPFAM" id="SSF47175">
    <property type="entry name" value="Cytochromes"/>
    <property type="match status" value="1"/>
</dbReference>
<accession>A0AAE2ZJT9</accession>
<feature type="binding site" description="axial binding residue" evidence="6">
    <location>
        <position position="144"/>
    </location>
    <ligand>
        <name>heme c</name>
        <dbReference type="ChEBI" id="CHEBI:61717"/>
    </ligand>
    <ligandPart>
        <name>Fe</name>
        <dbReference type="ChEBI" id="CHEBI:18248"/>
    </ligandPart>
</feature>
<feature type="binding site" description="covalent" evidence="7">
    <location>
        <position position="140"/>
    </location>
    <ligand>
        <name>heme c</name>
        <dbReference type="ChEBI" id="CHEBI:61717"/>
    </ligand>
</feature>
<evidence type="ECO:0000313" key="9">
    <source>
        <dbReference type="EMBL" id="MBW8637818.1"/>
    </source>
</evidence>
<dbReference type="RefSeq" id="WP_220228493.1">
    <property type="nucleotide sequence ID" value="NZ_JAICBX010000002.1"/>
</dbReference>
<reference evidence="9" key="1">
    <citation type="submission" date="2021-08" db="EMBL/GenBank/DDBJ databases">
        <title>Hoeflea bacterium WL0058 sp. nov., isolated from the sediment.</title>
        <authorList>
            <person name="Wang L."/>
            <person name="Zhang D."/>
        </authorList>
    </citation>
    <scope>NUCLEOTIDE SEQUENCE</scope>
    <source>
        <strain evidence="9">WL0058</strain>
    </source>
</reference>
<dbReference type="GO" id="GO:0042597">
    <property type="term" value="C:periplasmic space"/>
    <property type="evidence" value="ECO:0007669"/>
    <property type="project" value="InterPro"/>
</dbReference>
<dbReference type="InterPro" id="IPR012127">
    <property type="entry name" value="Cyt_c_prime"/>
</dbReference>
<evidence type="ECO:0000313" key="10">
    <source>
        <dbReference type="Proteomes" id="UP001196509"/>
    </source>
</evidence>
<dbReference type="PROSITE" id="PS51009">
    <property type="entry name" value="CYTCII"/>
    <property type="match status" value="1"/>
</dbReference>
<name>A0AAE2ZJT9_9HYPH</name>
<keyword evidence="5 6" id="KW-0408">Iron</keyword>
<dbReference type="GO" id="GO:0005506">
    <property type="term" value="F:iron ion binding"/>
    <property type="evidence" value="ECO:0007669"/>
    <property type="project" value="InterPro"/>
</dbReference>
<dbReference type="InterPro" id="IPR002321">
    <property type="entry name" value="Cyt_c_II"/>
</dbReference>
<dbReference type="InterPro" id="IPR010980">
    <property type="entry name" value="Cyt_c/b562"/>
</dbReference>
<evidence type="ECO:0000256" key="8">
    <source>
        <dbReference type="SAM" id="SignalP"/>
    </source>
</evidence>
<keyword evidence="1" id="KW-0813">Transport</keyword>
<dbReference type="Proteomes" id="UP001196509">
    <property type="component" value="Unassembled WGS sequence"/>
</dbReference>
<comment type="caution">
    <text evidence="9">The sequence shown here is derived from an EMBL/GenBank/DDBJ whole genome shotgun (WGS) entry which is preliminary data.</text>
</comment>
<gene>
    <name evidence="9" type="ORF">K1W69_11520</name>
</gene>
<dbReference type="Pfam" id="PF01322">
    <property type="entry name" value="Cytochrom_C_2"/>
    <property type="match status" value="1"/>
</dbReference>
<evidence type="ECO:0000256" key="3">
    <source>
        <dbReference type="ARBA" id="ARBA00022723"/>
    </source>
</evidence>
<dbReference type="AlphaFoldDB" id="A0AAE2ZJT9"/>
<dbReference type="GO" id="GO:0009055">
    <property type="term" value="F:electron transfer activity"/>
    <property type="evidence" value="ECO:0007669"/>
    <property type="project" value="InterPro"/>
</dbReference>
<evidence type="ECO:0000256" key="5">
    <source>
        <dbReference type="ARBA" id="ARBA00023004"/>
    </source>
</evidence>
<evidence type="ECO:0000256" key="2">
    <source>
        <dbReference type="ARBA" id="ARBA00022617"/>
    </source>
</evidence>
<evidence type="ECO:0000256" key="1">
    <source>
        <dbReference type="ARBA" id="ARBA00022448"/>
    </source>
</evidence>